<dbReference type="AlphaFoldDB" id="A0A3B7MYU5"/>
<dbReference type="Proteomes" id="UP000263900">
    <property type="component" value="Chromosome"/>
</dbReference>
<sequence length="159" mass="18719">MEHAIHLQVDGQALGVKLTELVHPIHCMFHVEFEDGYENIFFADVESGEWVEQDVGFSNLAAIVGKKIEHLYFFDWGKKEIKWFDESEDNGRHIHFGYHADHTAGYLVYEIFAPNRRYMFTLVKLQSHVWQLFKIPGSGWDYNQDYVQQIPFILDEILP</sequence>
<dbReference type="OrthoDB" id="676610at2"/>
<evidence type="ECO:0000313" key="1">
    <source>
        <dbReference type="EMBL" id="AXY78389.1"/>
    </source>
</evidence>
<gene>
    <name evidence="1" type="ORF">D3H65_32300</name>
</gene>
<dbReference type="RefSeq" id="WP_119054261.1">
    <property type="nucleotide sequence ID" value="NZ_CP032157.1"/>
</dbReference>
<keyword evidence="2" id="KW-1185">Reference proteome</keyword>
<dbReference type="KEGG" id="pseg:D3H65_32300"/>
<reference evidence="1 2" key="1">
    <citation type="submission" date="2018-09" db="EMBL/GenBank/DDBJ databases">
        <title>Genome sequencing of strain 6GH32-13.</title>
        <authorList>
            <person name="Weon H.-Y."/>
            <person name="Heo J."/>
            <person name="Kwon S.-W."/>
        </authorList>
    </citation>
    <scope>NUCLEOTIDE SEQUENCE [LARGE SCALE GENOMIC DNA]</scope>
    <source>
        <strain evidence="1 2">5GH32-13</strain>
    </source>
</reference>
<dbReference type="EMBL" id="CP032157">
    <property type="protein sequence ID" value="AXY78389.1"/>
    <property type="molecule type" value="Genomic_DNA"/>
</dbReference>
<protein>
    <submittedName>
        <fullName evidence="1">Uncharacterized protein</fullName>
    </submittedName>
</protein>
<name>A0A3B7MYU5_9BACT</name>
<organism evidence="1 2">
    <name type="scientific">Paraflavitalea soli</name>
    <dbReference type="NCBI Taxonomy" id="2315862"/>
    <lineage>
        <taxon>Bacteria</taxon>
        <taxon>Pseudomonadati</taxon>
        <taxon>Bacteroidota</taxon>
        <taxon>Chitinophagia</taxon>
        <taxon>Chitinophagales</taxon>
        <taxon>Chitinophagaceae</taxon>
        <taxon>Paraflavitalea</taxon>
    </lineage>
</organism>
<evidence type="ECO:0000313" key="2">
    <source>
        <dbReference type="Proteomes" id="UP000263900"/>
    </source>
</evidence>
<accession>A0A3B7MYU5</accession>
<proteinExistence type="predicted"/>